<reference evidence="4" key="1">
    <citation type="submission" date="2024-06" db="EMBL/GenBank/DDBJ databases">
        <title>Multi-omics analyses provide insights into the biosynthesis of the anticancer antibiotic pleurotin in Hohenbuehelia grisea.</title>
        <authorList>
            <person name="Weaver J.A."/>
            <person name="Alberti F."/>
        </authorList>
    </citation>
    <scope>NUCLEOTIDE SEQUENCE [LARGE SCALE GENOMIC DNA]</scope>
    <source>
        <strain evidence="4">T-177</strain>
    </source>
</reference>
<gene>
    <name evidence="3" type="ORF">HGRIS_009429</name>
</gene>
<name>A0ABR3J2I1_9AGAR</name>
<feature type="region of interest" description="Disordered" evidence="1">
    <location>
        <begin position="111"/>
        <end position="130"/>
    </location>
</feature>
<accession>A0ABR3J2I1</accession>
<dbReference type="PANTHER" id="PTHR38248:SF2">
    <property type="entry name" value="FUNK1 11"/>
    <property type="match status" value="1"/>
</dbReference>
<organism evidence="3 4">
    <name type="scientific">Hohenbuehelia grisea</name>
    <dbReference type="NCBI Taxonomy" id="104357"/>
    <lineage>
        <taxon>Eukaryota</taxon>
        <taxon>Fungi</taxon>
        <taxon>Dikarya</taxon>
        <taxon>Basidiomycota</taxon>
        <taxon>Agaricomycotina</taxon>
        <taxon>Agaricomycetes</taxon>
        <taxon>Agaricomycetidae</taxon>
        <taxon>Agaricales</taxon>
        <taxon>Pleurotineae</taxon>
        <taxon>Pleurotaceae</taxon>
        <taxon>Hohenbuehelia</taxon>
    </lineage>
</organism>
<evidence type="ECO:0000259" key="2">
    <source>
        <dbReference type="Pfam" id="PF17667"/>
    </source>
</evidence>
<dbReference type="Proteomes" id="UP001556367">
    <property type="component" value="Unassembled WGS sequence"/>
</dbReference>
<feature type="compositionally biased region" description="Basic and acidic residues" evidence="1">
    <location>
        <begin position="866"/>
        <end position="878"/>
    </location>
</feature>
<feature type="compositionally biased region" description="Polar residues" evidence="1">
    <location>
        <begin position="111"/>
        <end position="120"/>
    </location>
</feature>
<feature type="domain" description="Fungal-type protein kinase" evidence="2">
    <location>
        <begin position="643"/>
        <end position="693"/>
    </location>
</feature>
<dbReference type="InterPro" id="IPR040976">
    <property type="entry name" value="Pkinase_fungal"/>
</dbReference>
<protein>
    <recommendedName>
        <fullName evidence="2">Fungal-type protein kinase domain-containing protein</fullName>
    </recommendedName>
</protein>
<dbReference type="EMBL" id="JASNQZ010000012">
    <property type="protein sequence ID" value="KAL0949360.1"/>
    <property type="molecule type" value="Genomic_DNA"/>
</dbReference>
<dbReference type="InterPro" id="IPR011009">
    <property type="entry name" value="Kinase-like_dom_sf"/>
</dbReference>
<feature type="domain" description="Fungal-type protein kinase" evidence="2">
    <location>
        <begin position="184"/>
        <end position="537"/>
    </location>
</feature>
<dbReference type="Pfam" id="PF17667">
    <property type="entry name" value="Pkinase_fungal"/>
    <property type="match status" value="2"/>
</dbReference>
<evidence type="ECO:0000313" key="4">
    <source>
        <dbReference type="Proteomes" id="UP001556367"/>
    </source>
</evidence>
<evidence type="ECO:0000313" key="3">
    <source>
        <dbReference type="EMBL" id="KAL0949360.1"/>
    </source>
</evidence>
<feature type="region of interest" description="Disordered" evidence="1">
    <location>
        <begin position="834"/>
        <end position="878"/>
    </location>
</feature>
<proteinExistence type="predicted"/>
<dbReference type="Gene3D" id="1.10.510.10">
    <property type="entry name" value="Transferase(Phosphotransferase) domain 1"/>
    <property type="match status" value="1"/>
</dbReference>
<comment type="caution">
    <text evidence="3">The sequence shown here is derived from an EMBL/GenBank/DDBJ whole genome shotgun (WGS) entry which is preliminary data.</text>
</comment>
<keyword evidence="4" id="KW-1185">Reference proteome</keyword>
<dbReference type="PANTHER" id="PTHR38248">
    <property type="entry name" value="FUNK1 6"/>
    <property type="match status" value="1"/>
</dbReference>
<evidence type="ECO:0000256" key="1">
    <source>
        <dbReference type="SAM" id="MobiDB-lite"/>
    </source>
</evidence>
<sequence>MSDPRTCSSDLEDPLPRPSCMPDLRDLDKIEVDQGLIHLVDDSKDFVEKMFPTDAGIIADIFQAAIKDGTYNAEARLWGSIPQEGAEAALQLAISQLFNYIYTKTRALRGSNTASTNPRHSPNPGVPKGGPDVNLAFVGGPGQGKGKDIFDYSTQQVLIKTFCQSSQRGIRGSGNREANAYNRDNKGWARLSIQVLDYMHLALQEQLDRRFIFGMIVSGSEVVLWLMDHSGMLGMERPINFHESPEILIRIVAGFATLPATMLGYDPDTELYLPGGISTPSYLLSPKQMQNYHCSSHFTQWVITIDGEKWVTTYPIAMHQHWRGHGLSVFAVAKLCEYTANKDSCKIHVFKQTWRSTQSQEEPIAYKLIHARQKNTDEEDDVHRYIPQCLRSGTSLVNGEVDETLTVIRQGLEASGTAANCVGEKRTIWYLFGPPSFLLQTIQQSADWHLEIQNDRPPVSRTRSYLLLEELGVPLTCFADLPELLTVILHALKGECHQLAWSKGILHRDISIGNIIFTLTDQGTFDRGLLIDFDLAVLGSVEELHYPPIDIPATDCECRLAPIFKFLFQDAKDLSPDKDFPREFFGRAATVYPGMQGTSADLLRLTYVNAATSIRQRDIVLDNLTPGDIGWYDEPCIRVDFSTSPLHKTRAGTDPFISTEVLLGHAIHPCGIEFSHDAVHDIESFVWVLLYICLTTTGPDSPRKATSLKERWLIPLKDYFTGPDIATRRMSLFSDSLKPITRLDNFDEELLVHFDPYYNTLKPLLKEWFATLYLAYHFRGYELRHIHRRIIELVGNFLKETRFPQDANTCAARKRALHERSAYVRAVRYGQQTSHQQDLGAADSAGPLSNAEHNLGAPLADPVDPADSRMPKRRKHDE</sequence>
<dbReference type="SUPFAM" id="SSF56112">
    <property type="entry name" value="Protein kinase-like (PK-like)"/>
    <property type="match status" value="1"/>
</dbReference>